<dbReference type="PROSITE" id="PS00623">
    <property type="entry name" value="GMC_OXRED_1"/>
    <property type="match status" value="1"/>
</dbReference>
<dbReference type="EMBL" id="MPZN01000003">
    <property type="protein sequence ID" value="PPL20275.1"/>
    <property type="molecule type" value="Genomic_DNA"/>
</dbReference>
<dbReference type="InterPro" id="IPR007867">
    <property type="entry name" value="GMC_OxRtase_C"/>
</dbReference>
<dbReference type="PROSITE" id="PS00624">
    <property type="entry name" value="GMC_OXRED_2"/>
    <property type="match status" value="1"/>
</dbReference>
<dbReference type="Gene3D" id="3.50.50.60">
    <property type="entry name" value="FAD/NAD(P)-binding domain"/>
    <property type="match status" value="1"/>
</dbReference>
<dbReference type="SUPFAM" id="SSF54373">
    <property type="entry name" value="FAD-linked reductases, C-terminal domain"/>
    <property type="match status" value="1"/>
</dbReference>
<gene>
    <name evidence="8" type="ORF">GY24_01645</name>
</gene>
<evidence type="ECO:0000256" key="5">
    <source>
        <dbReference type="RuleBase" id="RU003968"/>
    </source>
</evidence>
<dbReference type="Pfam" id="PF00732">
    <property type="entry name" value="GMC_oxred_N"/>
    <property type="match status" value="1"/>
</dbReference>
<evidence type="ECO:0000256" key="3">
    <source>
        <dbReference type="ARBA" id="ARBA00022630"/>
    </source>
</evidence>
<evidence type="ECO:0000256" key="2">
    <source>
        <dbReference type="ARBA" id="ARBA00010790"/>
    </source>
</evidence>
<accession>A0ABX5AZF5</accession>
<feature type="domain" description="Glucose-methanol-choline oxidoreductase N-terminal" evidence="6">
    <location>
        <begin position="83"/>
        <end position="106"/>
    </location>
</feature>
<comment type="similarity">
    <text evidence="2 5">Belongs to the GMC oxidoreductase family.</text>
</comment>
<evidence type="ECO:0000259" key="7">
    <source>
        <dbReference type="PROSITE" id="PS00624"/>
    </source>
</evidence>
<keyword evidence="9" id="KW-1185">Reference proteome</keyword>
<evidence type="ECO:0000313" key="8">
    <source>
        <dbReference type="EMBL" id="PPL20275.1"/>
    </source>
</evidence>
<dbReference type="InterPro" id="IPR000172">
    <property type="entry name" value="GMC_OxRdtase_N"/>
</dbReference>
<dbReference type="PANTHER" id="PTHR11552">
    <property type="entry name" value="GLUCOSE-METHANOL-CHOLINE GMC OXIDOREDUCTASE"/>
    <property type="match status" value="1"/>
</dbReference>
<reference evidence="8 9" key="1">
    <citation type="journal article" date="2008" name="Int. J. Syst. Evol. Microbiol.">
        <title>Leifsonia pindariensis sp. nov., isolated from the Pindari glacier of the Indian Himalayas, and emended description of the genus Leifsonia.</title>
        <authorList>
            <person name="Reddy G.S."/>
            <person name="Prabagaran S.R."/>
            <person name="Shivaji S."/>
        </authorList>
    </citation>
    <scope>NUCLEOTIDE SEQUENCE [LARGE SCALE GENOMIC DNA]</scope>
    <source>
        <strain evidence="8 9">PON 10</strain>
    </source>
</reference>
<dbReference type="RefSeq" id="WP_104474071.1">
    <property type="nucleotide sequence ID" value="NZ_MPZN01000003.1"/>
</dbReference>
<evidence type="ECO:0000313" key="9">
    <source>
        <dbReference type="Proteomes" id="UP000237755"/>
    </source>
</evidence>
<comment type="cofactor">
    <cofactor evidence="1">
        <name>FAD</name>
        <dbReference type="ChEBI" id="CHEBI:57692"/>
    </cofactor>
</comment>
<dbReference type="PIRSF" id="PIRSF000137">
    <property type="entry name" value="Alcohol_oxidase"/>
    <property type="match status" value="1"/>
</dbReference>
<comment type="caution">
    <text evidence="8">The sequence shown here is derived from an EMBL/GenBank/DDBJ whole genome shotgun (WGS) entry which is preliminary data.</text>
</comment>
<feature type="domain" description="Glucose-methanol-choline oxidoreductase N-terminal" evidence="7">
    <location>
        <begin position="258"/>
        <end position="272"/>
    </location>
</feature>
<dbReference type="SUPFAM" id="SSF51905">
    <property type="entry name" value="FAD/NAD(P)-binding domain"/>
    <property type="match status" value="1"/>
</dbReference>
<organism evidence="8 9">
    <name type="scientific">Microterricola pindariensis</name>
    <dbReference type="NCBI Taxonomy" id="478010"/>
    <lineage>
        <taxon>Bacteria</taxon>
        <taxon>Bacillati</taxon>
        <taxon>Actinomycetota</taxon>
        <taxon>Actinomycetes</taxon>
        <taxon>Micrococcales</taxon>
        <taxon>Microbacteriaceae</taxon>
        <taxon>Microterricola</taxon>
    </lineage>
</organism>
<proteinExistence type="inferred from homology"/>
<dbReference type="InterPro" id="IPR036188">
    <property type="entry name" value="FAD/NAD-bd_sf"/>
</dbReference>
<sequence length="566" mass="61021">MAQYDVIVVGSGASGGPLAARLSEDPSRRVLLIEAGPAPASTDGFPKDLLDAGLMSGAMPGHPNNWSFVANLTPELPYLVSRGKILGGSSSLNGTYYIRGRKQDFDTYAARGNTEWSFEKVLPYYEKLEHDLAFEGQEGHEGRGPVPIYRVSPAEQTQYTKAFIAACHELGFGWEEDKNSPTSVPGVGLLPMNAVDNVRMNTGITYVNPARSRANFHVWGDTLARKVLFDGTTVTGLEVGRNGGIEVVRAAEIVIAAGAFKSPHLLALSGIGPRAELEAAGISVLVDLPGVGKDFSDHPDISFNWSPTRRLGKEKTPFAFQTVLNFNSHGSQYDGDLEVLPMMRSMMSMMGMEQGSALSTMWGIVRRPGAFLKSMKGVSIKRFAQQMQRANDLAMAIAVQQAESRGNVFTVSADPLTQPKIEYNYLSDPRDVVRMREVVRTTIQILQSQAFKPYFKRVTELDAETLASDAKLDVWMKTHLATAIHASGSCAMGSDPAAGHVVDQFGRVHGVRGLRVADTSILPFVPSRGPAATAMLIGERVAGFMTEGAEPAARPAESTESEGVAA</sequence>
<protein>
    <recommendedName>
        <fullName evidence="6 7">Glucose-methanol-choline oxidoreductase N-terminal domain-containing protein</fullName>
    </recommendedName>
</protein>
<keyword evidence="3 5" id="KW-0285">Flavoprotein</keyword>
<evidence type="ECO:0000256" key="1">
    <source>
        <dbReference type="ARBA" id="ARBA00001974"/>
    </source>
</evidence>
<dbReference type="Pfam" id="PF05199">
    <property type="entry name" value="GMC_oxred_C"/>
    <property type="match status" value="1"/>
</dbReference>
<evidence type="ECO:0000259" key="6">
    <source>
        <dbReference type="PROSITE" id="PS00623"/>
    </source>
</evidence>
<dbReference type="InterPro" id="IPR012132">
    <property type="entry name" value="GMC_OxRdtase"/>
</dbReference>
<name>A0ABX5AZF5_9MICO</name>
<dbReference type="PANTHER" id="PTHR11552:SF147">
    <property type="entry name" value="CHOLINE DEHYDROGENASE, MITOCHONDRIAL"/>
    <property type="match status" value="1"/>
</dbReference>
<evidence type="ECO:0000256" key="4">
    <source>
        <dbReference type="ARBA" id="ARBA00022827"/>
    </source>
</evidence>
<dbReference type="Proteomes" id="UP000237755">
    <property type="component" value="Unassembled WGS sequence"/>
</dbReference>
<dbReference type="Gene3D" id="3.30.410.40">
    <property type="match status" value="1"/>
</dbReference>
<keyword evidence="4 5" id="KW-0274">FAD</keyword>